<evidence type="ECO:0000256" key="1">
    <source>
        <dbReference type="SAM" id="SignalP"/>
    </source>
</evidence>
<reference evidence="3 4" key="1">
    <citation type="submission" date="2018-12" db="EMBL/GenBank/DDBJ databases">
        <title>The whole draft genome of Aquabacterium sp. SJQ9.</title>
        <authorList>
            <person name="Sun L."/>
            <person name="Gao X."/>
            <person name="Chen W."/>
            <person name="Huang K."/>
        </authorList>
    </citation>
    <scope>NUCLEOTIDE SEQUENCE [LARGE SCALE GENOMIC DNA]</scope>
    <source>
        <strain evidence="3 4">SJQ9</strain>
    </source>
</reference>
<dbReference type="InterPro" id="IPR013424">
    <property type="entry name" value="Ice-binding_C"/>
</dbReference>
<feature type="signal peptide" evidence="1">
    <location>
        <begin position="1"/>
        <end position="38"/>
    </location>
</feature>
<evidence type="ECO:0000313" key="3">
    <source>
        <dbReference type="EMBL" id="RRS05871.1"/>
    </source>
</evidence>
<evidence type="ECO:0000259" key="2">
    <source>
        <dbReference type="Pfam" id="PF07589"/>
    </source>
</evidence>
<proteinExistence type="predicted"/>
<dbReference type="Proteomes" id="UP000269265">
    <property type="component" value="Unassembled WGS sequence"/>
</dbReference>
<feature type="chain" id="PRO_5018711822" description="Ice-binding protein C-terminal domain-containing protein" evidence="1">
    <location>
        <begin position="39"/>
        <end position="210"/>
    </location>
</feature>
<organism evidence="3 4">
    <name type="scientific">Aquabacterium soli</name>
    <dbReference type="NCBI Taxonomy" id="2493092"/>
    <lineage>
        <taxon>Bacteria</taxon>
        <taxon>Pseudomonadati</taxon>
        <taxon>Pseudomonadota</taxon>
        <taxon>Betaproteobacteria</taxon>
        <taxon>Burkholderiales</taxon>
        <taxon>Aquabacterium</taxon>
    </lineage>
</organism>
<feature type="domain" description="Ice-binding protein C-terminal" evidence="2">
    <location>
        <begin position="184"/>
        <end position="208"/>
    </location>
</feature>
<gene>
    <name evidence="3" type="ORF">EIP75_03150</name>
</gene>
<dbReference type="EMBL" id="RSED01000002">
    <property type="protein sequence ID" value="RRS05871.1"/>
    <property type="molecule type" value="Genomic_DNA"/>
</dbReference>
<dbReference type="AlphaFoldDB" id="A0A3R8U6T5"/>
<name>A0A3R8U6T5_9BURK</name>
<keyword evidence="1" id="KW-0732">Signal</keyword>
<comment type="caution">
    <text evidence="3">The sequence shown here is derived from an EMBL/GenBank/DDBJ whole genome shotgun (WGS) entry which is preliminary data.</text>
</comment>
<protein>
    <recommendedName>
        <fullName evidence="2">Ice-binding protein C-terminal domain-containing protein</fullName>
    </recommendedName>
</protein>
<dbReference type="Pfam" id="PF07589">
    <property type="entry name" value="PEP-CTERM"/>
    <property type="match status" value="1"/>
</dbReference>
<keyword evidence="4" id="KW-1185">Reference proteome</keyword>
<evidence type="ECO:0000313" key="4">
    <source>
        <dbReference type="Proteomes" id="UP000269265"/>
    </source>
</evidence>
<sequence>MPCVHQHYPTRSKGIQMKLHHIALAIMAAATVGSQAQAAVFNGATTAGGNTVFEQTLGSDLSFDLDLLSKAPVTLNFTLESSDFSGDALTFSALVRNLTGLGFGNVSVTLSGITFASNGGTFATDGFAAVSASGSSATQAWATFTPDLTSEFYVGNPLGKAGQANWTLNLDGLHAGNQFSVTVAVPEAETYAMVVAGLAVMGLAVRRRKA</sequence>
<accession>A0A3R8U6T5</accession>